<dbReference type="PANTHER" id="PTHR43065">
    <property type="entry name" value="SENSOR HISTIDINE KINASE"/>
    <property type="match status" value="1"/>
</dbReference>
<reference evidence="6 7" key="1">
    <citation type="submission" date="2024-09" db="EMBL/GenBank/DDBJ databases">
        <authorList>
            <person name="Sun Q."/>
            <person name="Mori K."/>
        </authorList>
    </citation>
    <scope>NUCLEOTIDE SEQUENCE [LARGE SCALE GENOMIC DNA]</scope>
    <source>
        <strain evidence="6 7">CCM 7765</strain>
    </source>
</reference>
<evidence type="ECO:0000256" key="3">
    <source>
        <dbReference type="ARBA" id="ARBA00022553"/>
    </source>
</evidence>
<dbReference type="SMART" id="SM00387">
    <property type="entry name" value="HATPase_c"/>
    <property type="match status" value="1"/>
</dbReference>
<dbReference type="Proteomes" id="UP001589774">
    <property type="component" value="Unassembled WGS sequence"/>
</dbReference>
<dbReference type="Gene3D" id="1.10.287.130">
    <property type="match status" value="1"/>
</dbReference>
<feature type="transmembrane region" description="Helical" evidence="4">
    <location>
        <begin position="342"/>
        <end position="360"/>
    </location>
</feature>
<name>A0ABV6HGY6_9SPHI</name>
<dbReference type="InterPro" id="IPR003661">
    <property type="entry name" value="HisK_dim/P_dom"/>
</dbReference>
<evidence type="ECO:0000256" key="4">
    <source>
        <dbReference type="SAM" id="Phobius"/>
    </source>
</evidence>
<evidence type="ECO:0000259" key="5">
    <source>
        <dbReference type="PROSITE" id="PS50109"/>
    </source>
</evidence>
<dbReference type="PANTHER" id="PTHR43065:SF50">
    <property type="entry name" value="HISTIDINE KINASE"/>
    <property type="match status" value="1"/>
</dbReference>
<accession>A0ABV6HGY6</accession>
<feature type="domain" description="Histidine kinase" evidence="5">
    <location>
        <begin position="474"/>
        <end position="724"/>
    </location>
</feature>
<evidence type="ECO:0000256" key="1">
    <source>
        <dbReference type="ARBA" id="ARBA00000085"/>
    </source>
</evidence>
<sequence>MKNVSIFSKFRTFLIPLVVLLCLCKIGHTFQHDRIVRFSDASSELLLNRHISIFKDASKKLPINSVKQQNFAGYPKDGIINLGATKDRVWLKFTVQNDTDDEDLYLLLQQATIDEAILFLEHSNGDVLIDTLGKYKPFEERAVYAPDYIFPINVKKASNATIYLGVSSNDQMQLPLYIGSKEVISTKMSTKNLLFGLYAGAVLIMMLYNLFIGLSTRNGSYIYYIVYIFTVGLTQAMFQGYAYMYLWSNSPWMASRSSIIIPFLSGLATIAFIKTFLHTKTNTPKLDKGINVIVICYFVGLFIGLFDVFQGAIVLQTMASLGIIYVMYVVNQIRKKGYRPAVFFLIAFTLFFSCVIAFVLRNFNLIPYNGFTAYILEIGSIVEISLLSFALADRINFYRKEKEASQAQALRISQENARIIREQNLLLETEVDKRTKDLKRTNESLNEAMYNLKQAQAHLVESEKLASLGMLTAGIAHEINNPINFVTGSIKPLSRDVDQLIEALKVVEEIAFKDIPEESKIAELESYKEDIDLAFLKEEIQLLLKGIQEGAFRTAEIVKSLRVFSRVDEDDLKLADINLGLESTLVILNSMFKDRINVKRHYDEIPYVECFPGKLNQVFLNLLTNAFHAIDQKFKGKQGGKITIKTYYKDDLVYISIKDNGVGIKEELKDKIFDPFFTTKDVGEGTGLGLAIVSQTVAKHHGSISLVTEEGKGCEFIIKIPTVQPNDNQLNNENVQSGEEFLSK</sequence>
<dbReference type="InterPro" id="IPR005467">
    <property type="entry name" value="His_kinase_dom"/>
</dbReference>
<dbReference type="PRINTS" id="PR00344">
    <property type="entry name" value="BCTRLSENSOR"/>
</dbReference>
<dbReference type="EMBL" id="JBHLWO010000001">
    <property type="protein sequence ID" value="MFC0318132.1"/>
    <property type="molecule type" value="Genomic_DNA"/>
</dbReference>
<dbReference type="InterPro" id="IPR036890">
    <property type="entry name" value="HATPase_C_sf"/>
</dbReference>
<dbReference type="RefSeq" id="WP_130856217.1">
    <property type="nucleotide sequence ID" value="NZ_JBHLWO010000001.1"/>
</dbReference>
<keyword evidence="4" id="KW-0812">Transmembrane</keyword>
<organism evidence="6 7">
    <name type="scientific">Olivibacter oleidegradans</name>
    <dbReference type="NCBI Taxonomy" id="760123"/>
    <lineage>
        <taxon>Bacteria</taxon>
        <taxon>Pseudomonadati</taxon>
        <taxon>Bacteroidota</taxon>
        <taxon>Sphingobacteriia</taxon>
        <taxon>Sphingobacteriales</taxon>
        <taxon>Sphingobacteriaceae</taxon>
        <taxon>Olivibacter</taxon>
    </lineage>
</organism>
<feature type="transmembrane region" description="Helical" evidence="4">
    <location>
        <begin position="259"/>
        <end position="277"/>
    </location>
</feature>
<feature type="transmembrane region" description="Helical" evidence="4">
    <location>
        <begin position="221"/>
        <end position="247"/>
    </location>
</feature>
<keyword evidence="7" id="KW-1185">Reference proteome</keyword>
<gene>
    <name evidence="6" type="ORF">ACFFI0_07415</name>
</gene>
<feature type="transmembrane region" description="Helical" evidence="4">
    <location>
        <begin position="372"/>
        <end position="392"/>
    </location>
</feature>
<dbReference type="InterPro" id="IPR011623">
    <property type="entry name" value="7TMR_DISM_rcpt_extracell_dom1"/>
</dbReference>
<comment type="caution">
    <text evidence="6">The sequence shown here is derived from an EMBL/GenBank/DDBJ whole genome shotgun (WGS) entry which is preliminary data.</text>
</comment>
<dbReference type="CDD" id="cd00082">
    <property type="entry name" value="HisKA"/>
    <property type="match status" value="1"/>
</dbReference>
<dbReference type="Pfam" id="PF02518">
    <property type="entry name" value="HATPase_c"/>
    <property type="match status" value="1"/>
</dbReference>
<dbReference type="InterPro" id="IPR011622">
    <property type="entry name" value="7TMR_DISM_rcpt_extracell_dom2"/>
</dbReference>
<dbReference type="SUPFAM" id="SSF55874">
    <property type="entry name" value="ATPase domain of HSP90 chaperone/DNA topoisomerase II/histidine kinase"/>
    <property type="match status" value="1"/>
</dbReference>
<keyword evidence="4" id="KW-0472">Membrane</keyword>
<dbReference type="Gene3D" id="3.30.565.10">
    <property type="entry name" value="Histidine kinase-like ATPase, C-terminal domain"/>
    <property type="match status" value="1"/>
</dbReference>
<feature type="transmembrane region" description="Helical" evidence="4">
    <location>
        <begin position="312"/>
        <end position="330"/>
    </location>
</feature>
<comment type="catalytic activity">
    <reaction evidence="1">
        <text>ATP + protein L-histidine = ADP + protein N-phospho-L-histidine.</text>
        <dbReference type="EC" id="2.7.13.3"/>
    </reaction>
</comment>
<dbReference type="InterPro" id="IPR003594">
    <property type="entry name" value="HATPase_dom"/>
</dbReference>
<feature type="transmembrane region" description="Helical" evidence="4">
    <location>
        <begin position="193"/>
        <end position="214"/>
    </location>
</feature>
<dbReference type="PROSITE" id="PS50109">
    <property type="entry name" value="HIS_KIN"/>
    <property type="match status" value="1"/>
</dbReference>
<feature type="transmembrane region" description="Helical" evidence="4">
    <location>
        <begin position="289"/>
        <end position="306"/>
    </location>
</feature>
<protein>
    <recommendedName>
        <fullName evidence="2">histidine kinase</fullName>
        <ecNumber evidence="2">2.7.13.3</ecNumber>
    </recommendedName>
</protein>
<dbReference type="EC" id="2.7.13.3" evidence="2"/>
<dbReference type="Pfam" id="PF07695">
    <property type="entry name" value="7TMR-DISM_7TM"/>
    <property type="match status" value="1"/>
</dbReference>
<evidence type="ECO:0000313" key="6">
    <source>
        <dbReference type="EMBL" id="MFC0318132.1"/>
    </source>
</evidence>
<dbReference type="InterPro" id="IPR004358">
    <property type="entry name" value="Sig_transdc_His_kin-like_C"/>
</dbReference>
<dbReference type="Gene3D" id="2.60.40.2380">
    <property type="match status" value="1"/>
</dbReference>
<evidence type="ECO:0000256" key="2">
    <source>
        <dbReference type="ARBA" id="ARBA00012438"/>
    </source>
</evidence>
<proteinExistence type="predicted"/>
<keyword evidence="3" id="KW-0597">Phosphoprotein</keyword>
<evidence type="ECO:0000313" key="7">
    <source>
        <dbReference type="Proteomes" id="UP001589774"/>
    </source>
</evidence>
<keyword evidence="4" id="KW-1133">Transmembrane helix</keyword>
<dbReference type="Pfam" id="PF07696">
    <property type="entry name" value="7TMR-DISMED2"/>
    <property type="match status" value="1"/>
</dbReference>